<dbReference type="OrthoDB" id="10268090at2759"/>
<reference evidence="1 2" key="1">
    <citation type="submission" date="2019-08" db="EMBL/GenBank/DDBJ databases">
        <title>Whole genome of Aphis craccivora.</title>
        <authorList>
            <person name="Voronova N.V."/>
            <person name="Shulinski R.S."/>
            <person name="Bandarenka Y.V."/>
            <person name="Zhorov D.G."/>
            <person name="Warner D."/>
        </authorList>
    </citation>
    <scope>NUCLEOTIDE SEQUENCE [LARGE SCALE GENOMIC DNA]</scope>
    <source>
        <strain evidence="1">180601</strain>
        <tissue evidence="1">Whole Body</tissue>
    </source>
</reference>
<evidence type="ECO:0000313" key="2">
    <source>
        <dbReference type="Proteomes" id="UP000478052"/>
    </source>
</evidence>
<keyword evidence="2" id="KW-1185">Reference proteome</keyword>
<dbReference type="Proteomes" id="UP000478052">
    <property type="component" value="Unassembled WGS sequence"/>
</dbReference>
<sequence>SSYIIIRSSITLIKDEINIPKGGVLATVATFRNTNKFVKRLMNHDAAVFKVESDFVFLSQ</sequence>
<feature type="non-terminal residue" evidence="1">
    <location>
        <position position="1"/>
    </location>
</feature>
<organism evidence="1 2">
    <name type="scientific">Aphis craccivora</name>
    <name type="common">Cowpea aphid</name>
    <dbReference type="NCBI Taxonomy" id="307492"/>
    <lineage>
        <taxon>Eukaryota</taxon>
        <taxon>Metazoa</taxon>
        <taxon>Ecdysozoa</taxon>
        <taxon>Arthropoda</taxon>
        <taxon>Hexapoda</taxon>
        <taxon>Insecta</taxon>
        <taxon>Pterygota</taxon>
        <taxon>Neoptera</taxon>
        <taxon>Paraneoptera</taxon>
        <taxon>Hemiptera</taxon>
        <taxon>Sternorrhyncha</taxon>
        <taxon>Aphidomorpha</taxon>
        <taxon>Aphidoidea</taxon>
        <taxon>Aphididae</taxon>
        <taxon>Aphidini</taxon>
        <taxon>Aphis</taxon>
        <taxon>Aphis</taxon>
    </lineage>
</organism>
<protein>
    <submittedName>
        <fullName evidence="1">Saccharopine dehydrogenase-like oxidoreductase</fullName>
    </submittedName>
</protein>
<dbReference type="EMBL" id="VUJU01008975">
    <property type="protein sequence ID" value="KAF0723452.1"/>
    <property type="molecule type" value="Genomic_DNA"/>
</dbReference>
<comment type="caution">
    <text evidence="1">The sequence shown here is derived from an EMBL/GenBank/DDBJ whole genome shotgun (WGS) entry which is preliminary data.</text>
</comment>
<accession>A0A6G0W8N2</accession>
<evidence type="ECO:0000313" key="1">
    <source>
        <dbReference type="EMBL" id="KAF0723452.1"/>
    </source>
</evidence>
<dbReference type="AlphaFoldDB" id="A0A6G0W8N2"/>
<proteinExistence type="predicted"/>
<name>A0A6G0W8N2_APHCR</name>
<gene>
    <name evidence="1" type="ORF">FWK35_00037522</name>
</gene>